<evidence type="ECO:0000313" key="2">
    <source>
        <dbReference type="Proteomes" id="UP000619976"/>
    </source>
</evidence>
<sequence>MDILSLKELLRPEVGNLNGHCTHQELPEFFRQLGLPISEDSGSKRERLYSAFDLLDDAELPRFAEKLLAQQILNERVRNQIQDLLWEDELSIEISKRHRRELATVLQPLKLFSHWENFKQLINDIFIIPVDLSSMFLIPETGIWAEIERRFVKCPEHADIEWLFDELGVVELSHPRFRRWLFR</sequence>
<reference evidence="1 2" key="1">
    <citation type="submission" date="2020-12" db="EMBL/GenBank/DDBJ databases">
        <title>Enhanced detection system for hospital associated transmission using whole genome sequencing surveillance.</title>
        <authorList>
            <person name="Harrison L.H."/>
            <person name="Van Tyne D."/>
            <person name="Marsh J.W."/>
            <person name="Griffith M.P."/>
            <person name="Snyder D.J."/>
            <person name="Cooper V.S."/>
            <person name="Mustapha M."/>
        </authorList>
    </citation>
    <scope>NUCLEOTIDE SEQUENCE [LARGE SCALE GENOMIC DNA]</scope>
    <source>
        <strain evidence="1 2">PR00195</strain>
    </source>
</reference>
<accession>A0ABS0VYM3</accession>
<dbReference type="RefSeq" id="WP_109399549.1">
    <property type="nucleotide sequence ID" value="NZ_CAXOSF010000050.1"/>
</dbReference>
<comment type="caution">
    <text evidence="1">The sequence shown here is derived from an EMBL/GenBank/DDBJ whole genome shotgun (WGS) entry which is preliminary data.</text>
</comment>
<organism evidence="1 2">
    <name type="scientific">Proteus penneri</name>
    <dbReference type="NCBI Taxonomy" id="102862"/>
    <lineage>
        <taxon>Bacteria</taxon>
        <taxon>Pseudomonadati</taxon>
        <taxon>Pseudomonadota</taxon>
        <taxon>Gammaproteobacteria</taxon>
        <taxon>Enterobacterales</taxon>
        <taxon>Morganellaceae</taxon>
        <taxon>Proteus</taxon>
    </lineage>
</organism>
<keyword evidence="2" id="KW-1185">Reference proteome</keyword>
<protein>
    <submittedName>
        <fullName evidence="1">Uncharacterized protein</fullName>
    </submittedName>
</protein>
<dbReference type="EMBL" id="JAEKCB010000001">
    <property type="protein sequence ID" value="MBJ2116148.1"/>
    <property type="molecule type" value="Genomic_DNA"/>
</dbReference>
<dbReference type="Proteomes" id="UP000619976">
    <property type="component" value="Unassembled WGS sequence"/>
</dbReference>
<gene>
    <name evidence="1" type="ORF">JFQ69_00460</name>
</gene>
<name>A0ABS0VYM3_9GAMM</name>
<evidence type="ECO:0000313" key="1">
    <source>
        <dbReference type="EMBL" id="MBJ2116148.1"/>
    </source>
</evidence>
<proteinExistence type="predicted"/>